<sequence>MAPSIPLDVTDPRTETVGVIGAGMAGLITAYTLLQDGFASVEVLTRDKSIGGVWAKERVYPGLQINNATANSVHGEYRYSALPMPPPDNRGGRLTGDDMQKYLETFADKFLEGKIRFEAEVVNIRRDDIGKWLISISDKKTGAQEVVTYSRIVLCTGVRIGTDLILHLAQYVFSRDAATQKSQICCLHVQLKPHTSPAPYFIPRSSDREWMTLWLQLDPNKTKEAKQGRLHRWRWKISTRVSSRRTCPENTISHDIAFPPSIAAYLANEGRNVTVVFETTDAFLASTKPLPDFIRKSRLLSVLSPHIHLRTRLERFLHTTWLGSKLVYYFWNALVESSFQALGVPKDSPLRRIHSPFWSVRVNDEGAPRPNSFHSLVNDGKISLAAPARMESYGADGRSIILSDGRVLRAAAVILATGYVSSWGGIFDAKTREEVGMQRHPPSNARTYHWDYTTLANPPHAHPDTQQWANAIYRGLVPAKNIARRDFALNGSVFTTNNGYVCEVIAHWIASYFRGDAMRLPPTVEDACADAERSAAWIRQRNPTCYCRTLTVLLCHSAPLTFPFFRWPQAVDDLLEEMGLQIMRSGGSWLTWPFKVIEVREISTLKEERDAKRAVLKF</sequence>
<keyword evidence="3" id="KW-0274">FAD</keyword>
<dbReference type="GO" id="GO:0050661">
    <property type="term" value="F:NADP binding"/>
    <property type="evidence" value="ECO:0007669"/>
    <property type="project" value="InterPro"/>
</dbReference>
<organism evidence="5 6">
    <name type="scientific">Grifola frondosa</name>
    <name type="common">Maitake</name>
    <name type="synonym">Polyporus frondosus</name>
    <dbReference type="NCBI Taxonomy" id="5627"/>
    <lineage>
        <taxon>Eukaryota</taxon>
        <taxon>Fungi</taxon>
        <taxon>Dikarya</taxon>
        <taxon>Basidiomycota</taxon>
        <taxon>Agaricomycotina</taxon>
        <taxon>Agaricomycetes</taxon>
        <taxon>Polyporales</taxon>
        <taxon>Grifolaceae</taxon>
        <taxon>Grifola</taxon>
    </lineage>
</organism>
<dbReference type="SUPFAM" id="SSF51905">
    <property type="entry name" value="FAD/NAD(P)-binding domain"/>
    <property type="match status" value="1"/>
</dbReference>
<dbReference type="Gene3D" id="3.50.50.60">
    <property type="entry name" value="FAD/NAD(P)-binding domain"/>
    <property type="match status" value="1"/>
</dbReference>
<dbReference type="PANTHER" id="PTHR23023">
    <property type="entry name" value="DIMETHYLANILINE MONOOXYGENASE"/>
    <property type="match status" value="1"/>
</dbReference>
<accession>A0A1C7MAR6</accession>
<evidence type="ECO:0000256" key="4">
    <source>
        <dbReference type="ARBA" id="ARBA00023002"/>
    </source>
</evidence>
<dbReference type="EMBL" id="LUGG01000006">
    <property type="protein sequence ID" value="OBZ73499.1"/>
    <property type="molecule type" value="Genomic_DNA"/>
</dbReference>
<dbReference type="Proteomes" id="UP000092993">
    <property type="component" value="Unassembled WGS sequence"/>
</dbReference>
<evidence type="ECO:0000313" key="6">
    <source>
        <dbReference type="Proteomes" id="UP000092993"/>
    </source>
</evidence>
<dbReference type="STRING" id="5627.A0A1C7MAR6"/>
<comment type="similarity">
    <text evidence="1">Belongs to the FMO family.</text>
</comment>
<proteinExistence type="inferred from homology"/>
<dbReference type="InterPro" id="IPR020946">
    <property type="entry name" value="Flavin_mOase-like"/>
</dbReference>
<dbReference type="AlphaFoldDB" id="A0A1C7MAR6"/>
<comment type="caution">
    <text evidence="5">The sequence shown here is derived from an EMBL/GenBank/DDBJ whole genome shotgun (WGS) entry which is preliminary data.</text>
</comment>
<gene>
    <name evidence="5" type="ORF">A0H81_06151</name>
</gene>
<evidence type="ECO:0008006" key="7">
    <source>
        <dbReference type="Google" id="ProtNLM"/>
    </source>
</evidence>
<dbReference type="OMA" id="DEIMLHT"/>
<dbReference type="OrthoDB" id="2915840at2759"/>
<evidence type="ECO:0000256" key="2">
    <source>
        <dbReference type="ARBA" id="ARBA00022630"/>
    </source>
</evidence>
<dbReference type="InterPro" id="IPR050346">
    <property type="entry name" value="FMO-like"/>
</dbReference>
<dbReference type="InterPro" id="IPR036188">
    <property type="entry name" value="FAD/NAD-bd_sf"/>
</dbReference>
<keyword evidence="6" id="KW-1185">Reference proteome</keyword>
<evidence type="ECO:0000256" key="1">
    <source>
        <dbReference type="ARBA" id="ARBA00009183"/>
    </source>
</evidence>
<dbReference type="GO" id="GO:0004499">
    <property type="term" value="F:N,N-dimethylaniline monooxygenase activity"/>
    <property type="evidence" value="ECO:0007669"/>
    <property type="project" value="InterPro"/>
</dbReference>
<name>A0A1C7MAR6_GRIFR</name>
<keyword evidence="2" id="KW-0285">Flavoprotein</keyword>
<dbReference type="GO" id="GO:0050660">
    <property type="term" value="F:flavin adenine dinucleotide binding"/>
    <property type="evidence" value="ECO:0007669"/>
    <property type="project" value="InterPro"/>
</dbReference>
<reference evidence="5 6" key="1">
    <citation type="submission" date="2016-03" db="EMBL/GenBank/DDBJ databases">
        <title>Whole genome sequencing of Grifola frondosa 9006-11.</title>
        <authorList>
            <person name="Min B."/>
            <person name="Park H."/>
            <person name="Kim J.-G."/>
            <person name="Cho H."/>
            <person name="Oh Y.-L."/>
            <person name="Kong W.-S."/>
            <person name="Choi I.-G."/>
        </authorList>
    </citation>
    <scope>NUCLEOTIDE SEQUENCE [LARGE SCALE GENOMIC DNA]</scope>
    <source>
        <strain evidence="5 6">9006-11</strain>
    </source>
</reference>
<keyword evidence="4" id="KW-0560">Oxidoreductase</keyword>
<dbReference type="Pfam" id="PF00743">
    <property type="entry name" value="FMO-like"/>
    <property type="match status" value="1"/>
</dbReference>
<evidence type="ECO:0000256" key="3">
    <source>
        <dbReference type="ARBA" id="ARBA00022827"/>
    </source>
</evidence>
<evidence type="ECO:0000313" key="5">
    <source>
        <dbReference type="EMBL" id="OBZ73499.1"/>
    </source>
</evidence>
<protein>
    <recommendedName>
        <fullName evidence="7">FAD/NAD(P)-binding domain-containing protein</fullName>
    </recommendedName>
</protein>